<evidence type="ECO:0000313" key="3">
    <source>
        <dbReference type="Proteomes" id="UP000293846"/>
    </source>
</evidence>
<comment type="caution">
    <text evidence="2">The sequence shown here is derived from an EMBL/GenBank/DDBJ whole genome shotgun (WGS) entry which is preliminary data.</text>
</comment>
<reference evidence="2 3" key="1">
    <citation type="submission" date="2019-03" db="EMBL/GenBank/DDBJ databases">
        <authorList>
            <person name="Jensen L."/>
            <person name="Storgaard J."/>
            <person name="Sulaj E."/>
            <person name="Schramm A."/>
            <person name="Marshall I.P.G."/>
        </authorList>
    </citation>
    <scope>NUCLEOTIDE SEQUENCE [LARGE SCALE GENOMIC DNA]</scope>
    <source>
        <strain evidence="2 3">2017H2G3</strain>
    </source>
</reference>
<organism evidence="2 3">
    <name type="scientific">Cytobacillus praedii</name>
    <dbReference type="NCBI Taxonomy" id="1742358"/>
    <lineage>
        <taxon>Bacteria</taxon>
        <taxon>Bacillati</taxon>
        <taxon>Bacillota</taxon>
        <taxon>Bacilli</taxon>
        <taxon>Bacillales</taxon>
        <taxon>Bacillaceae</taxon>
        <taxon>Cytobacillus</taxon>
    </lineage>
</organism>
<dbReference type="RefSeq" id="WP_131239604.1">
    <property type="nucleotide sequence ID" value="NZ_SJTH01000112.1"/>
</dbReference>
<dbReference type="EMBL" id="SJTH01000112">
    <property type="protein sequence ID" value="TCJ00463.1"/>
    <property type="molecule type" value="Genomic_DNA"/>
</dbReference>
<dbReference type="Proteomes" id="UP000293846">
    <property type="component" value="Unassembled WGS sequence"/>
</dbReference>
<keyword evidence="3" id="KW-1185">Reference proteome</keyword>
<protein>
    <submittedName>
        <fullName evidence="2">Uncharacterized protein</fullName>
    </submittedName>
</protein>
<dbReference type="OrthoDB" id="2736373at2"/>
<proteinExistence type="predicted"/>
<evidence type="ECO:0000256" key="1">
    <source>
        <dbReference type="SAM" id="Phobius"/>
    </source>
</evidence>
<feature type="transmembrane region" description="Helical" evidence="1">
    <location>
        <begin position="61"/>
        <end position="83"/>
    </location>
</feature>
<gene>
    <name evidence="2" type="ORF">E0Y62_26745</name>
</gene>
<dbReference type="AlphaFoldDB" id="A0A4R1AU66"/>
<keyword evidence="1" id="KW-0472">Membrane</keyword>
<keyword evidence="1" id="KW-0812">Transmembrane</keyword>
<name>A0A4R1AU66_9BACI</name>
<sequence length="85" mass="9373">MAEESTAFQQAIKLADHDRRIAEMETDMKTIKPIVYETSNSVRQIEKSVGKMEANSDKMRGYVQAAVVTGVIGIVFIAIKSLIGI</sequence>
<evidence type="ECO:0000313" key="2">
    <source>
        <dbReference type="EMBL" id="TCJ00463.1"/>
    </source>
</evidence>
<accession>A0A4R1AU66</accession>
<keyword evidence="1" id="KW-1133">Transmembrane helix</keyword>